<dbReference type="AlphaFoldDB" id="A0A811UZN1"/>
<keyword evidence="2" id="KW-1133">Transmembrane helix</keyword>
<keyword evidence="2" id="KW-0812">Transmembrane</keyword>
<feature type="transmembrane region" description="Helical" evidence="2">
    <location>
        <begin position="313"/>
        <end position="332"/>
    </location>
</feature>
<keyword evidence="2" id="KW-0472">Membrane</keyword>
<proteinExistence type="predicted"/>
<keyword evidence="4" id="KW-1185">Reference proteome</keyword>
<accession>A0A811UZN1</accession>
<dbReference type="Proteomes" id="UP000606786">
    <property type="component" value="Unassembled WGS sequence"/>
</dbReference>
<feature type="compositionally biased region" description="Basic and acidic residues" evidence="1">
    <location>
        <begin position="153"/>
        <end position="170"/>
    </location>
</feature>
<feature type="region of interest" description="Disordered" evidence="1">
    <location>
        <begin position="153"/>
        <end position="211"/>
    </location>
</feature>
<feature type="compositionally biased region" description="Acidic residues" evidence="1">
    <location>
        <begin position="171"/>
        <end position="199"/>
    </location>
</feature>
<organism evidence="3 4">
    <name type="scientific">Ceratitis capitata</name>
    <name type="common">Mediterranean fruit fly</name>
    <name type="synonym">Tephritis capitata</name>
    <dbReference type="NCBI Taxonomy" id="7213"/>
    <lineage>
        <taxon>Eukaryota</taxon>
        <taxon>Metazoa</taxon>
        <taxon>Ecdysozoa</taxon>
        <taxon>Arthropoda</taxon>
        <taxon>Hexapoda</taxon>
        <taxon>Insecta</taxon>
        <taxon>Pterygota</taxon>
        <taxon>Neoptera</taxon>
        <taxon>Endopterygota</taxon>
        <taxon>Diptera</taxon>
        <taxon>Brachycera</taxon>
        <taxon>Muscomorpha</taxon>
        <taxon>Tephritoidea</taxon>
        <taxon>Tephritidae</taxon>
        <taxon>Ceratitis</taxon>
        <taxon>Ceratitis</taxon>
    </lineage>
</organism>
<sequence length="455" mass="49815">MLTAKLLTSLLATVQRYERKHKGLVVLTCSHKRHQLYSTQEHADSLTTLKEVPLRELHKYALGVRRNFKLSATMESRTKFAHIVTLALLLTTTLLLRCTQVDAAKLSAKTATNTNADSRNSTNNVELMHAAEKTTATATVVVNQTDAIVESKAANDEDALKESVEKVDAAEKDDDNEDDDEKETNLDLDEDVDEDDDEDSTKNETSLTAAEKNEDATSAFSVWGIVRNVWHWLRDDFSESLFGDDDGDAAVGAQKALVREVRDVSEAAKAAVESRTFGKIRRLQMAIIPLIFKFGVLTAMVAFLIMLGMKTLFLVKLLVLMNAAAILAKFITLKANFGGHEHSAPTWNYQTWTPHATGGWAASAPGTSYSHSSHEHQPTKEIHLHIHGGQVHGYGGGSQGVLNGGGGHGGWESRSDPYGAYAPTLASEAENELDNLGPVAMLPTRYPPNPNHNYQ</sequence>
<evidence type="ECO:0000313" key="4">
    <source>
        <dbReference type="Proteomes" id="UP000606786"/>
    </source>
</evidence>
<feature type="transmembrane region" description="Helical" evidence="2">
    <location>
        <begin position="285"/>
        <end position="307"/>
    </location>
</feature>
<gene>
    <name evidence="3" type="ORF">CCAP1982_LOCUS12504</name>
</gene>
<evidence type="ECO:0000256" key="2">
    <source>
        <dbReference type="SAM" id="Phobius"/>
    </source>
</evidence>
<evidence type="ECO:0000313" key="3">
    <source>
        <dbReference type="EMBL" id="CAD7004081.1"/>
    </source>
</evidence>
<dbReference type="OrthoDB" id="6611212at2759"/>
<comment type="caution">
    <text evidence="3">The sequence shown here is derived from an EMBL/GenBank/DDBJ whole genome shotgun (WGS) entry which is preliminary data.</text>
</comment>
<reference evidence="3" key="1">
    <citation type="submission" date="2020-11" db="EMBL/GenBank/DDBJ databases">
        <authorList>
            <person name="Whitehead M."/>
        </authorList>
    </citation>
    <scope>NUCLEOTIDE SEQUENCE</scope>
    <source>
        <strain evidence="3">EGII</strain>
    </source>
</reference>
<protein>
    <submittedName>
        <fullName evidence="3">(Mediterranean fruit fly) hypothetical protein</fullName>
    </submittedName>
</protein>
<evidence type="ECO:0000256" key="1">
    <source>
        <dbReference type="SAM" id="MobiDB-lite"/>
    </source>
</evidence>
<dbReference type="EMBL" id="CAJHJT010000034">
    <property type="protein sequence ID" value="CAD7004081.1"/>
    <property type="molecule type" value="Genomic_DNA"/>
</dbReference>
<name>A0A811UZN1_CERCA</name>